<accession>A0ABR6BY67</accession>
<organism evidence="2 3">
    <name type="scientific">Kutzneria viridogrisea</name>
    <dbReference type="NCBI Taxonomy" id="47990"/>
    <lineage>
        <taxon>Bacteria</taxon>
        <taxon>Bacillati</taxon>
        <taxon>Actinomycetota</taxon>
        <taxon>Actinomycetes</taxon>
        <taxon>Pseudonocardiales</taxon>
        <taxon>Pseudonocardiaceae</taxon>
        <taxon>Kutzneria</taxon>
    </lineage>
</organism>
<sequence>MNQDTGARITAFQESVKRAEKDVERYSVMQEEIVAIEVVENSREGAVTVVAGPSGAVRSITITPAGMRLSPQALSQSVTRTVQQGMAAAARKQAEIVQRYVGDRTDILDKVTKLQEELANPPAPQEDSWTARAEPPVRRPQAPAPQAPQARRPAPAEEEPSGSFMVTGRQSGPAQPAAPARREDEDAVYRFGAEEY</sequence>
<keyword evidence="3" id="KW-1185">Reference proteome</keyword>
<dbReference type="Gene3D" id="3.30.1310.10">
    <property type="entry name" value="Nucleoid-associated protein YbaB-like domain"/>
    <property type="match status" value="1"/>
</dbReference>
<dbReference type="RefSeq" id="WP_182840392.1">
    <property type="nucleotide sequence ID" value="NZ_BAAABQ010000009.1"/>
</dbReference>
<evidence type="ECO:0000256" key="1">
    <source>
        <dbReference type="SAM" id="MobiDB-lite"/>
    </source>
</evidence>
<name>A0ABR6BY67_9PSEU</name>
<dbReference type="GO" id="GO:0003677">
    <property type="term" value="F:DNA binding"/>
    <property type="evidence" value="ECO:0007669"/>
    <property type="project" value="UniProtKB-KW"/>
</dbReference>
<evidence type="ECO:0000313" key="3">
    <source>
        <dbReference type="Proteomes" id="UP000517916"/>
    </source>
</evidence>
<keyword evidence="2" id="KW-0238">DNA-binding</keyword>
<comment type="caution">
    <text evidence="2">The sequence shown here is derived from an EMBL/GenBank/DDBJ whole genome shotgun (WGS) entry which is preliminary data.</text>
</comment>
<reference evidence="2 3" key="1">
    <citation type="submission" date="2020-08" db="EMBL/GenBank/DDBJ databases">
        <title>Genomic Encyclopedia of Archaeal and Bacterial Type Strains, Phase II (KMG-II): from individual species to whole genera.</title>
        <authorList>
            <person name="Goeker M."/>
        </authorList>
    </citation>
    <scope>NUCLEOTIDE SEQUENCE [LARGE SCALE GENOMIC DNA]</scope>
    <source>
        <strain evidence="2 3">DSM 43850</strain>
    </source>
</reference>
<dbReference type="InterPro" id="IPR036894">
    <property type="entry name" value="YbaB-like_sf"/>
</dbReference>
<dbReference type="SUPFAM" id="SSF82607">
    <property type="entry name" value="YbaB-like"/>
    <property type="match status" value="1"/>
</dbReference>
<dbReference type="Pfam" id="PF02575">
    <property type="entry name" value="YbaB_DNA_bd"/>
    <property type="match status" value="1"/>
</dbReference>
<gene>
    <name evidence="2" type="ORF">BC739_008803</name>
</gene>
<dbReference type="EMBL" id="JACJID010000009">
    <property type="protein sequence ID" value="MBA8931551.1"/>
    <property type="molecule type" value="Genomic_DNA"/>
</dbReference>
<proteinExistence type="predicted"/>
<evidence type="ECO:0000313" key="2">
    <source>
        <dbReference type="EMBL" id="MBA8931551.1"/>
    </source>
</evidence>
<feature type="region of interest" description="Disordered" evidence="1">
    <location>
        <begin position="117"/>
        <end position="196"/>
    </location>
</feature>
<dbReference type="InterPro" id="IPR004401">
    <property type="entry name" value="YbaB/EbfC"/>
</dbReference>
<protein>
    <submittedName>
        <fullName evidence="2">DNA-binding protein YbaB</fullName>
    </submittedName>
</protein>
<dbReference type="Proteomes" id="UP000517916">
    <property type="component" value="Unassembled WGS sequence"/>
</dbReference>